<reference evidence="2" key="1">
    <citation type="journal article" date="2013" name="Nature">
        <title>Draft genome of the wheat A-genome progenitor Triticum urartu.</title>
        <authorList>
            <person name="Ling H.Q."/>
            <person name="Zhao S."/>
            <person name="Liu D."/>
            <person name="Wang J."/>
            <person name="Sun H."/>
            <person name="Zhang C."/>
            <person name="Fan H."/>
            <person name="Li D."/>
            <person name="Dong L."/>
            <person name="Tao Y."/>
            <person name="Gao C."/>
            <person name="Wu H."/>
            <person name="Li Y."/>
            <person name="Cui Y."/>
            <person name="Guo X."/>
            <person name="Zheng S."/>
            <person name="Wang B."/>
            <person name="Yu K."/>
            <person name="Liang Q."/>
            <person name="Yang W."/>
            <person name="Lou X."/>
            <person name="Chen J."/>
            <person name="Feng M."/>
            <person name="Jian J."/>
            <person name="Zhang X."/>
            <person name="Luo G."/>
            <person name="Jiang Y."/>
            <person name="Liu J."/>
            <person name="Wang Z."/>
            <person name="Sha Y."/>
            <person name="Zhang B."/>
            <person name="Wu H."/>
            <person name="Tang D."/>
            <person name="Shen Q."/>
            <person name="Xue P."/>
            <person name="Zou S."/>
            <person name="Wang X."/>
            <person name="Liu X."/>
            <person name="Wang F."/>
            <person name="Yang Y."/>
            <person name="An X."/>
            <person name="Dong Z."/>
            <person name="Zhang K."/>
            <person name="Zhang X."/>
            <person name="Luo M.C."/>
            <person name="Dvorak J."/>
            <person name="Tong Y."/>
            <person name="Wang J."/>
            <person name="Yang H."/>
            <person name="Li Z."/>
            <person name="Wang D."/>
            <person name="Zhang A."/>
            <person name="Wang J."/>
        </authorList>
    </citation>
    <scope>NUCLEOTIDE SEQUENCE</scope>
    <source>
        <strain evidence="2">cv. G1812</strain>
    </source>
</reference>
<reference evidence="1" key="2">
    <citation type="submission" date="2018-03" db="EMBL/GenBank/DDBJ databases">
        <title>The Triticum urartu genome reveals the dynamic nature of wheat genome evolution.</title>
        <authorList>
            <person name="Ling H."/>
            <person name="Ma B."/>
            <person name="Shi X."/>
            <person name="Liu H."/>
            <person name="Dong L."/>
            <person name="Sun H."/>
            <person name="Cao Y."/>
            <person name="Gao Q."/>
            <person name="Zheng S."/>
            <person name="Li Y."/>
            <person name="Yu Y."/>
            <person name="Du H."/>
            <person name="Qi M."/>
            <person name="Li Y."/>
            <person name="Yu H."/>
            <person name="Cui Y."/>
            <person name="Wang N."/>
            <person name="Chen C."/>
            <person name="Wu H."/>
            <person name="Zhao Y."/>
            <person name="Zhang J."/>
            <person name="Li Y."/>
            <person name="Zhou W."/>
            <person name="Zhang B."/>
            <person name="Hu W."/>
            <person name="Eijk M."/>
            <person name="Tang J."/>
            <person name="Witsenboer H."/>
            <person name="Zhao S."/>
            <person name="Li Z."/>
            <person name="Zhang A."/>
            <person name="Wang D."/>
            <person name="Liang C."/>
        </authorList>
    </citation>
    <scope>NUCLEOTIDE SEQUENCE [LARGE SCALE GENOMIC DNA]</scope>
    <source>
        <strain evidence="1">cv. G1812</strain>
    </source>
</reference>
<evidence type="ECO:0000313" key="2">
    <source>
        <dbReference type="Proteomes" id="UP000015106"/>
    </source>
</evidence>
<sequence length="78" mass="9337">MNIISSNIIVSWKVRETRDLTGEYFPRLNQQGTRTEQPHPARSKKGALLPSRFERRVNDLQRNSWIKKQIKFEDFSYQ</sequence>
<name>A0A8R7NY67_TRIUA</name>
<protein>
    <submittedName>
        <fullName evidence="1">Uncharacterized protein</fullName>
    </submittedName>
</protein>
<dbReference type="AlphaFoldDB" id="A0A8R7NY67"/>
<accession>A0A8R7NY67</accession>
<proteinExistence type="predicted"/>
<keyword evidence="2" id="KW-1185">Reference proteome</keyword>
<dbReference type="EnsemblPlants" id="TuG1812G0100000727.01.T01">
    <property type="protein sequence ID" value="TuG1812G0100000727.01.T01"/>
    <property type="gene ID" value="TuG1812G0100000727.01"/>
</dbReference>
<reference evidence="1" key="3">
    <citation type="submission" date="2022-06" db="UniProtKB">
        <authorList>
            <consortium name="EnsemblPlants"/>
        </authorList>
    </citation>
    <scope>IDENTIFICATION</scope>
</reference>
<dbReference type="Gramene" id="TuG1812G0100000727.01.T01">
    <property type="protein sequence ID" value="TuG1812G0100000727.01.T01"/>
    <property type="gene ID" value="TuG1812G0100000727.01"/>
</dbReference>
<evidence type="ECO:0000313" key="1">
    <source>
        <dbReference type="EnsemblPlants" id="TuG1812G0100000727.01.T01"/>
    </source>
</evidence>
<organism evidence="1 2">
    <name type="scientific">Triticum urartu</name>
    <name type="common">Red wild einkorn</name>
    <name type="synonym">Crithodium urartu</name>
    <dbReference type="NCBI Taxonomy" id="4572"/>
    <lineage>
        <taxon>Eukaryota</taxon>
        <taxon>Viridiplantae</taxon>
        <taxon>Streptophyta</taxon>
        <taxon>Embryophyta</taxon>
        <taxon>Tracheophyta</taxon>
        <taxon>Spermatophyta</taxon>
        <taxon>Magnoliopsida</taxon>
        <taxon>Liliopsida</taxon>
        <taxon>Poales</taxon>
        <taxon>Poaceae</taxon>
        <taxon>BOP clade</taxon>
        <taxon>Pooideae</taxon>
        <taxon>Triticodae</taxon>
        <taxon>Triticeae</taxon>
        <taxon>Triticinae</taxon>
        <taxon>Triticum</taxon>
    </lineage>
</organism>
<dbReference type="Proteomes" id="UP000015106">
    <property type="component" value="Chromosome 1"/>
</dbReference>